<sequence length="94" mass="10030">MSTEVANQRLLNSSRQHDGDENGYSLIYPRPGLGVFVPPGMSIRYIPPSREQEVSGHFIANAHSGYLDKSGCGATVTSAMARVAAWVTAPLAVV</sequence>
<feature type="region of interest" description="Disordered" evidence="1">
    <location>
        <begin position="1"/>
        <end position="23"/>
    </location>
</feature>
<proteinExistence type="predicted"/>
<dbReference type="Proteomes" id="UP000639643">
    <property type="component" value="Unassembled WGS sequence"/>
</dbReference>
<organism evidence="2 3">
    <name type="scientific">Colletotrichum musicola</name>
    <dbReference type="NCBI Taxonomy" id="2175873"/>
    <lineage>
        <taxon>Eukaryota</taxon>
        <taxon>Fungi</taxon>
        <taxon>Dikarya</taxon>
        <taxon>Ascomycota</taxon>
        <taxon>Pezizomycotina</taxon>
        <taxon>Sordariomycetes</taxon>
        <taxon>Hypocreomycetidae</taxon>
        <taxon>Glomerellales</taxon>
        <taxon>Glomerellaceae</taxon>
        <taxon>Colletotrichum</taxon>
        <taxon>Colletotrichum orchidearum species complex</taxon>
    </lineage>
</organism>
<comment type="caution">
    <text evidence="2">The sequence shown here is derived from an EMBL/GenBank/DDBJ whole genome shotgun (WGS) entry which is preliminary data.</text>
</comment>
<reference evidence="2" key="1">
    <citation type="journal article" date="2020" name="Phytopathology">
        <title>Genome Sequence Resources of Colletotrichum truncatum, C. plurivorum, C. musicola, and C. sojae: Four Species Pathogenic to Soybean (Glycine max).</title>
        <authorList>
            <person name="Rogerio F."/>
            <person name="Boufleur T.R."/>
            <person name="Ciampi-Guillardi M."/>
            <person name="Sukno S.A."/>
            <person name="Thon M.R."/>
            <person name="Massola Junior N.S."/>
            <person name="Baroncelli R."/>
        </authorList>
    </citation>
    <scope>NUCLEOTIDE SEQUENCE</scope>
    <source>
        <strain evidence="2">LFN0074</strain>
    </source>
</reference>
<evidence type="ECO:0000256" key="1">
    <source>
        <dbReference type="SAM" id="MobiDB-lite"/>
    </source>
</evidence>
<feature type="compositionally biased region" description="Polar residues" evidence="1">
    <location>
        <begin position="1"/>
        <end position="14"/>
    </location>
</feature>
<protein>
    <submittedName>
        <fullName evidence="2">Uncharacterized protein</fullName>
    </submittedName>
</protein>
<gene>
    <name evidence="2" type="ORF">CMUS01_11620</name>
</gene>
<dbReference type="AlphaFoldDB" id="A0A8H6N4K6"/>
<accession>A0A8H6N4K6</accession>
<dbReference type="EMBL" id="WIGM01000601">
    <property type="protein sequence ID" value="KAF6820069.1"/>
    <property type="molecule type" value="Genomic_DNA"/>
</dbReference>
<keyword evidence="3" id="KW-1185">Reference proteome</keyword>
<evidence type="ECO:0000313" key="3">
    <source>
        <dbReference type="Proteomes" id="UP000639643"/>
    </source>
</evidence>
<evidence type="ECO:0000313" key="2">
    <source>
        <dbReference type="EMBL" id="KAF6820069.1"/>
    </source>
</evidence>
<name>A0A8H6N4K6_9PEZI</name>